<dbReference type="Proteomes" id="UP000094893">
    <property type="component" value="Unassembled WGS sequence"/>
</dbReference>
<comment type="function">
    <text evidence="2 9">Catalyzes the interconversion of 2-phosphoglycerate and 3-phosphoglycerate.</text>
</comment>
<evidence type="ECO:0000259" key="15">
    <source>
        <dbReference type="Pfam" id="PF06415"/>
    </source>
</evidence>
<evidence type="ECO:0000259" key="14">
    <source>
        <dbReference type="Pfam" id="PF01676"/>
    </source>
</evidence>
<evidence type="ECO:0000256" key="11">
    <source>
        <dbReference type="PIRSR" id="PIRSR001492-1"/>
    </source>
</evidence>
<dbReference type="GO" id="GO:0006096">
    <property type="term" value="P:glycolytic process"/>
    <property type="evidence" value="ECO:0007669"/>
    <property type="project" value="UniProtKB-UniRule"/>
</dbReference>
<dbReference type="EMBL" id="LWRY01000272">
    <property type="protein sequence ID" value="OCX68289.1"/>
    <property type="molecule type" value="Genomic_DNA"/>
</dbReference>
<keyword evidence="5 9" id="KW-0479">Metal-binding</keyword>
<evidence type="ECO:0000256" key="10">
    <source>
        <dbReference type="NCBIfam" id="TIGR01307"/>
    </source>
</evidence>
<evidence type="ECO:0000256" key="8">
    <source>
        <dbReference type="ARBA" id="ARBA00023235"/>
    </source>
</evidence>
<dbReference type="AlphaFoldDB" id="A0A1C2I1A4"/>
<dbReference type="Gene3D" id="3.40.720.10">
    <property type="entry name" value="Alkaline Phosphatase, subunit A"/>
    <property type="match status" value="1"/>
</dbReference>
<comment type="caution">
    <text evidence="17">The sequence shown here is derived from an EMBL/GenBank/DDBJ whole genome shotgun (WGS) entry which is preliminary data.</text>
</comment>
<dbReference type="InterPro" id="IPR036646">
    <property type="entry name" value="PGAM_B_sf"/>
</dbReference>
<feature type="binding site" evidence="9 12">
    <location>
        <begin position="148"/>
        <end position="149"/>
    </location>
    <ligand>
        <name>substrate</name>
    </ligand>
</feature>
<dbReference type="GO" id="GO:0005829">
    <property type="term" value="C:cytosol"/>
    <property type="evidence" value="ECO:0007669"/>
    <property type="project" value="TreeGrafter"/>
</dbReference>
<evidence type="ECO:0000256" key="5">
    <source>
        <dbReference type="ARBA" id="ARBA00022723"/>
    </source>
</evidence>
<feature type="binding site" evidence="9 13">
    <location>
        <position position="397"/>
    </location>
    <ligand>
        <name>Mn(2+)</name>
        <dbReference type="ChEBI" id="CHEBI:29035"/>
        <label>1</label>
    </ligand>
</feature>
<proteinExistence type="inferred from homology"/>
<comment type="cofactor">
    <cofactor evidence="9">
        <name>Mn(2+)</name>
        <dbReference type="ChEBI" id="CHEBI:29035"/>
    </cofactor>
    <text evidence="9">Binds 2 manganese ions per subunit.</text>
</comment>
<dbReference type="PANTHER" id="PTHR31637:SF0">
    <property type="entry name" value="2,3-BISPHOSPHOGLYCERATE-INDEPENDENT PHOSPHOGLYCERATE MUTASE"/>
    <property type="match status" value="1"/>
</dbReference>
<dbReference type="CDD" id="cd16010">
    <property type="entry name" value="iPGM"/>
    <property type="match status" value="1"/>
</dbReference>
<reference evidence="17 18" key="1">
    <citation type="journal article" date="2016" name="Int. J. Mol. Sci.">
        <title>Comparative genomics of the extreme acidophile Acidithiobacillus thiooxidans reveals intraspecific divergence and niche adaptation.</title>
        <authorList>
            <person name="Zhang X."/>
            <person name="Feng X."/>
            <person name="Tao J."/>
            <person name="Ma L."/>
            <person name="Xiao Y."/>
            <person name="Liang Y."/>
            <person name="Liu X."/>
            <person name="Yin H."/>
        </authorList>
    </citation>
    <scope>NUCLEOTIDE SEQUENCE [LARGE SCALE GENOMIC DNA]</scope>
    <source>
        <strain evidence="17 18">A02</strain>
        <strain evidence="16">DXS-W</strain>
    </source>
</reference>
<dbReference type="PIRSF" id="PIRSF001492">
    <property type="entry name" value="IPGAM"/>
    <property type="match status" value="1"/>
</dbReference>
<keyword evidence="8 9" id="KW-0413">Isomerase</keyword>
<feature type="binding site" evidence="9 12">
    <location>
        <position position="119"/>
    </location>
    <ligand>
        <name>substrate</name>
    </ligand>
</feature>
<evidence type="ECO:0000313" key="17">
    <source>
        <dbReference type="EMBL" id="OCX69764.1"/>
    </source>
</evidence>
<feature type="binding site" evidence="9 12">
    <location>
        <position position="186"/>
    </location>
    <ligand>
        <name>substrate</name>
    </ligand>
</feature>
<dbReference type="Pfam" id="PF06415">
    <property type="entry name" value="iPGM_N"/>
    <property type="match status" value="1"/>
</dbReference>
<comment type="pathway">
    <text evidence="3 9">Carbohydrate degradation; glycolysis; pyruvate from D-glyceraldehyde 3-phosphate: step 3/5.</text>
</comment>
<dbReference type="Pfam" id="PF01676">
    <property type="entry name" value="Metalloenzyme"/>
    <property type="match status" value="1"/>
</dbReference>
<dbReference type="EC" id="5.4.2.12" evidence="9 10"/>
<dbReference type="FunFam" id="3.40.1450.10:FF:000002">
    <property type="entry name" value="2,3-bisphosphoglycerate-independent phosphoglycerate mutase"/>
    <property type="match status" value="1"/>
</dbReference>
<evidence type="ECO:0000313" key="16">
    <source>
        <dbReference type="EMBL" id="OCX68289.1"/>
    </source>
</evidence>
<dbReference type="HAMAP" id="MF_01038">
    <property type="entry name" value="GpmI"/>
    <property type="match status" value="1"/>
</dbReference>
<dbReference type="InterPro" id="IPR005995">
    <property type="entry name" value="Pgm_bpd_ind"/>
</dbReference>
<organism evidence="17 18">
    <name type="scientific">Acidithiobacillus thiooxidans</name>
    <name type="common">Thiobacillus thiooxidans</name>
    <dbReference type="NCBI Taxonomy" id="930"/>
    <lineage>
        <taxon>Bacteria</taxon>
        <taxon>Pseudomonadati</taxon>
        <taxon>Pseudomonadota</taxon>
        <taxon>Acidithiobacillia</taxon>
        <taxon>Acidithiobacillales</taxon>
        <taxon>Acidithiobacillaceae</taxon>
        <taxon>Acidithiobacillus</taxon>
    </lineage>
</organism>
<evidence type="ECO:0000313" key="18">
    <source>
        <dbReference type="Proteomes" id="UP000094893"/>
    </source>
</evidence>
<dbReference type="NCBIfam" id="TIGR01307">
    <property type="entry name" value="pgm_bpd_ind"/>
    <property type="match status" value="1"/>
</dbReference>
<evidence type="ECO:0000256" key="6">
    <source>
        <dbReference type="ARBA" id="ARBA00023152"/>
    </source>
</evidence>
<evidence type="ECO:0000256" key="7">
    <source>
        <dbReference type="ARBA" id="ARBA00023211"/>
    </source>
</evidence>
<feature type="binding site" evidence="9 13">
    <location>
        <position position="12"/>
    </location>
    <ligand>
        <name>Mn(2+)</name>
        <dbReference type="ChEBI" id="CHEBI:29035"/>
        <label>2</label>
    </ligand>
</feature>
<evidence type="ECO:0000256" key="12">
    <source>
        <dbReference type="PIRSR" id="PIRSR001492-2"/>
    </source>
</evidence>
<dbReference type="SUPFAM" id="SSF53649">
    <property type="entry name" value="Alkaline phosphatase-like"/>
    <property type="match status" value="1"/>
</dbReference>
<keyword evidence="7 9" id="KW-0464">Manganese</keyword>
<dbReference type="SUPFAM" id="SSF64158">
    <property type="entry name" value="2,3-Bisphosphoglycerate-independent phosphoglycerate mutase, substrate-binding domain"/>
    <property type="match status" value="1"/>
</dbReference>
<feature type="binding site" evidence="9 13">
    <location>
        <position position="393"/>
    </location>
    <ligand>
        <name>Mn(2+)</name>
        <dbReference type="ChEBI" id="CHEBI:29035"/>
        <label>1</label>
    </ligand>
</feature>
<feature type="binding site" evidence="9 13">
    <location>
        <position position="62"/>
    </location>
    <ligand>
        <name>Mn(2+)</name>
        <dbReference type="ChEBI" id="CHEBI:29035"/>
        <label>2</label>
    </ligand>
</feature>
<evidence type="ECO:0000256" key="13">
    <source>
        <dbReference type="PIRSR" id="PIRSR001492-3"/>
    </source>
</evidence>
<sequence>MNIQPVLLVIFDGFGLNPNRAYNGWAQAHTPHLDHYFASYPHTALQASGRAVGLPDGQFGNSEVGHLTLGSGRILLQDMVRISDSLADGSFSSIQNWQNILQNTRRLHLVGMVSDGGVHSHIDHLLEILPLVVQAGVEPIIHMITDGRDTAPQCADVFVQILEKRLQELGSGKIASICGRYTAMDRASHWDRTQKAWAALLKGEGLQSANALSAVQEAWRRGEGDEFIQPTVIGKPQENRIAADEPVFFFNFRSDRMRQLSAAVAMPEFEHFDRGSEQARTALCMTSYNDAYPFPVLFPPEIPTKVLAEVISDAGLQQFHCAETEKYAHVTYFFNGGREEPFAGEDREIIPSPQVATYDLQPEMSAAKVADRIIAALESDQYHFVIVNFANGDMVGHTAKIPAILRAVETLDLQFHRITQVALQHGFKIILTADHGNCDEMVDPVTGEPHTQHTVYPVPMLLIGHEGVKLGIGRGTADIAPTILDLMGLSQPSEMTGKSLILRDKLR</sequence>
<evidence type="ECO:0000256" key="4">
    <source>
        <dbReference type="ARBA" id="ARBA00008819"/>
    </source>
</evidence>
<keyword evidence="6 9" id="KW-0324">Glycolysis</keyword>
<evidence type="ECO:0000256" key="9">
    <source>
        <dbReference type="HAMAP-Rule" id="MF_01038"/>
    </source>
</evidence>
<dbReference type="InterPro" id="IPR006124">
    <property type="entry name" value="Metalloenzyme"/>
</dbReference>
<accession>A0A1C2I1A4</accession>
<feature type="active site" description="Phosphoserine intermediate" evidence="9 11">
    <location>
        <position position="62"/>
    </location>
</feature>
<dbReference type="Proteomes" id="UP000095008">
    <property type="component" value="Unassembled WGS sequence"/>
</dbReference>
<dbReference type="Gene3D" id="3.40.1450.10">
    <property type="entry name" value="BPG-independent phosphoglycerate mutase, domain B"/>
    <property type="match status" value="1"/>
</dbReference>
<comment type="catalytic activity">
    <reaction evidence="1 9">
        <text>(2R)-2-phosphoglycerate = (2R)-3-phosphoglycerate</text>
        <dbReference type="Rhea" id="RHEA:15901"/>
        <dbReference type="ChEBI" id="CHEBI:58272"/>
        <dbReference type="ChEBI" id="CHEBI:58289"/>
        <dbReference type="EC" id="5.4.2.12"/>
    </reaction>
</comment>
<dbReference type="OrthoDB" id="9800863at2"/>
<dbReference type="GO" id="GO:0004619">
    <property type="term" value="F:phosphoglycerate mutase activity"/>
    <property type="evidence" value="ECO:0007669"/>
    <property type="project" value="UniProtKB-UniRule"/>
</dbReference>
<evidence type="ECO:0000256" key="1">
    <source>
        <dbReference type="ARBA" id="ARBA00000370"/>
    </source>
</evidence>
<dbReference type="GO" id="GO:0030145">
    <property type="term" value="F:manganese ion binding"/>
    <property type="evidence" value="ECO:0007669"/>
    <property type="project" value="UniProtKB-UniRule"/>
</dbReference>
<dbReference type="InterPro" id="IPR017850">
    <property type="entry name" value="Alkaline_phosphatase_core_sf"/>
</dbReference>
<feature type="binding site" evidence="9 13">
    <location>
        <position position="434"/>
    </location>
    <ligand>
        <name>Mn(2+)</name>
        <dbReference type="ChEBI" id="CHEBI:29035"/>
        <label>2</label>
    </ligand>
</feature>
<dbReference type="InterPro" id="IPR011258">
    <property type="entry name" value="BPG-indep_PGM_N"/>
</dbReference>
<comment type="similarity">
    <text evidence="4 9">Belongs to the BPG-independent phosphoglycerate mutase family.</text>
</comment>
<evidence type="ECO:0000313" key="19">
    <source>
        <dbReference type="Proteomes" id="UP000095008"/>
    </source>
</evidence>
<feature type="domain" description="BPG-independent PGAM N-terminal" evidence="15">
    <location>
        <begin position="82"/>
        <end position="289"/>
    </location>
</feature>
<feature type="binding site" evidence="9 13">
    <location>
        <position position="435"/>
    </location>
    <ligand>
        <name>Mn(2+)</name>
        <dbReference type="ChEBI" id="CHEBI:29035"/>
        <label>2</label>
    </ligand>
</feature>
<comment type="subunit">
    <text evidence="9">Monomer.</text>
</comment>
<feature type="binding site" evidence="9 12">
    <location>
        <position position="326"/>
    </location>
    <ligand>
        <name>substrate</name>
    </ligand>
</feature>
<dbReference type="RefSeq" id="WP_024894283.1">
    <property type="nucleotide sequence ID" value="NZ_LWRY01000272.1"/>
</dbReference>
<feature type="domain" description="Metalloenzyme" evidence="14">
    <location>
        <begin position="5"/>
        <end position="490"/>
    </location>
</feature>
<protein>
    <recommendedName>
        <fullName evidence="9 10">2,3-bisphosphoglycerate-independent phosphoglycerate mutase</fullName>
        <shortName evidence="9">BPG-independent PGAM</shortName>
        <shortName evidence="9">Phosphoglyceromutase</shortName>
        <shortName evidence="9">iPGM</shortName>
        <ecNumber evidence="9 10">5.4.2.12</ecNumber>
    </recommendedName>
</protein>
<evidence type="ECO:0000256" key="3">
    <source>
        <dbReference type="ARBA" id="ARBA00004798"/>
    </source>
</evidence>
<dbReference type="eggNOG" id="COG0696">
    <property type="taxonomic scope" value="Bacteria"/>
</dbReference>
<dbReference type="EMBL" id="LWSA01000225">
    <property type="protein sequence ID" value="OCX69764.1"/>
    <property type="molecule type" value="Genomic_DNA"/>
</dbReference>
<dbReference type="UniPathway" id="UPA00109">
    <property type="reaction ID" value="UER00186"/>
</dbReference>
<name>A0A1C2I1A4_ACITH</name>
<gene>
    <name evidence="9" type="primary">gpmI</name>
    <name evidence="16" type="ORF">A6M23_18625</name>
    <name evidence="17" type="ORF">A6P07_15755</name>
</gene>
<feature type="binding site" evidence="9 12">
    <location>
        <position position="180"/>
    </location>
    <ligand>
        <name>substrate</name>
    </ligand>
</feature>
<feature type="binding site" evidence="9 13">
    <location>
        <position position="453"/>
    </location>
    <ligand>
        <name>Mn(2+)</name>
        <dbReference type="ChEBI" id="CHEBI:29035"/>
        <label>1</label>
    </ligand>
</feature>
<evidence type="ECO:0000256" key="2">
    <source>
        <dbReference type="ARBA" id="ARBA00002315"/>
    </source>
</evidence>
<feature type="binding site" evidence="9 12">
    <location>
        <begin position="253"/>
        <end position="256"/>
    </location>
    <ligand>
        <name>substrate</name>
    </ligand>
</feature>
<dbReference type="PANTHER" id="PTHR31637">
    <property type="entry name" value="2,3-BISPHOSPHOGLYCERATE-INDEPENDENT PHOSPHOGLYCERATE MUTASE"/>
    <property type="match status" value="1"/>
</dbReference>
<keyword evidence="19" id="KW-1185">Reference proteome</keyword>
<dbReference type="STRING" id="930.GCA_002079865_03375"/>
<dbReference type="GO" id="GO:0006007">
    <property type="term" value="P:glucose catabolic process"/>
    <property type="evidence" value="ECO:0007669"/>
    <property type="project" value="InterPro"/>
</dbReference>